<feature type="region of interest" description="Disordered" evidence="1">
    <location>
        <begin position="45"/>
        <end position="110"/>
    </location>
</feature>
<name>A0ABS2Q7G4_9BACL</name>
<dbReference type="Proteomes" id="UP000823201">
    <property type="component" value="Unassembled WGS sequence"/>
</dbReference>
<comment type="caution">
    <text evidence="3">The sequence shown here is derived from an EMBL/GenBank/DDBJ whole genome shotgun (WGS) entry which is preliminary data.</text>
</comment>
<proteinExistence type="predicted"/>
<dbReference type="EMBL" id="JAFBEV010000008">
    <property type="protein sequence ID" value="MBM7657715.1"/>
    <property type="molecule type" value="Genomic_DNA"/>
</dbReference>
<keyword evidence="2" id="KW-0732">Signal</keyword>
<feature type="chain" id="PRO_5045323215" description="Prealbumin-like fold domain-containing protein" evidence="2">
    <location>
        <begin position="33"/>
        <end position="321"/>
    </location>
</feature>
<organism evidence="3 4">
    <name type="scientific">Sporolactobacillus spathodeae</name>
    <dbReference type="NCBI Taxonomy" id="1465502"/>
    <lineage>
        <taxon>Bacteria</taxon>
        <taxon>Bacillati</taxon>
        <taxon>Bacillota</taxon>
        <taxon>Bacilli</taxon>
        <taxon>Bacillales</taxon>
        <taxon>Sporolactobacillaceae</taxon>
        <taxon>Sporolactobacillus</taxon>
    </lineage>
</organism>
<evidence type="ECO:0000313" key="4">
    <source>
        <dbReference type="Proteomes" id="UP000823201"/>
    </source>
</evidence>
<evidence type="ECO:0000313" key="3">
    <source>
        <dbReference type="EMBL" id="MBM7657715.1"/>
    </source>
</evidence>
<reference evidence="3 4" key="1">
    <citation type="submission" date="2021-01" db="EMBL/GenBank/DDBJ databases">
        <title>Genomic Encyclopedia of Type Strains, Phase IV (KMG-IV): sequencing the most valuable type-strain genomes for metagenomic binning, comparative biology and taxonomic classification.</title>
        <authorList>
            <person name="Goeker M."/>
        </authorList>
    </citation>
    <scope>NUCLEOTIDE SEQUENCE [LARGE SCALE GENOMIC DNA]</scope>
    <source>
        <strain evidence="3 4">DSM 100968</strain>
    </source>
</reference>
<evidence type="ECO:0008006" key="5">
    <source>
        <dbReference type="Google" id="ProtNLM"/>
    </source>
</evidence>
<feature type="compositionally biased region" description="Low complexity" evidence="1">
    <location>
        <begin position="45"/>
        <end position="54"/>
    </location>
</feature>
<protein>
    <recommendedName>
        <fullName evidence="5">Prealbumin-like fold domain-containing protein</fullName>
    </recommendedName>
</protein>
<feature type="compositionally biased region" description="Polar residues" evidence="1">
    <location>
        <begin position="60"/>
        <end position="72"/>
    </location>
</feature>
<dbReference type="RefSeq" id="WP_205006051.1">
    <property type="nucleotide sequence ID" value="NZ_CBCRXA010000006.1"/>
</dbReference>
<sequence>MIKVKSKFFLFMVSLLSFSLIVFLFQPTISSAASNDEQNISQTANAVNSATSSSDIVKPSEQNGNLTATVSGKTEKVTVPDNSQNPINLTDKEDPANDMSITLPDQEASSDATKTKYGTVVYDNSDNDFGLAVQPTVDGVKTLITIKDNESPKSYDFTMDLPEGNKLVTSADYLGAQNDTGEVYVVDSDNIVTGIFRPAWAKDANGNFIPTHYEVHGNTITQIIDTNANTVYPVVADPNWGKIAACSAAIAWFIGSNLFAAAKIIKAKKYIKELGGLWEASKLLTRATSWEEKLRIGGNAFKSLAATITGVGGLAVCVKWK</sequence>
<feature type="signal peptide" evidence="2">
    <location>
        <begin position="1"/>
        <end position="32"/>
    </location>
</feature>
<accession>A0ABS2Q7G4</accession>
<keyword evidence="4" id="KW-1185">Reference proteome</keyword>
<gene>
    <name evidence="3" type="ORF">JOC27_001165</name>
</gene>
<evidence type="ECO:0000256" key="1">
    <source>
        <dbReference type="SAM" id="MobiDB-lite"/>
    </source>
</evidence>
<evidence type="ECO:0000256" key="2">
    <source>
        <dbReference type="SAM" id="SignalP"/>
    </source>
</evidence>